<proteinExistence type="predicted"/>
<feature type="transmembrane region" description="Helical" evidence="1">
    <location>
        <begin position="72"/>
        <end position="94"/>
    </location>
</feature>
<feature type="transmembrane region" description="Helical" evidence="1">
    <location>
        <begin position="217"/>
        <end position="235"/>
    </location>
</feature>
<feature type="transmembrane region" description="Helical" evidence="1">
    <location>
        <begin position="354"/>
        <end position="372"/>
    </location>
</feature>
<gene>
    <name evidence="2" type="ORF">KDW93_31450</name>
</gene>
<feature type="transmembrane region" description="Helical" evidence="1">
    <location>
        <begin position="273"/>
        <end position="290"/>
    </location>
</feature>
<name>A0AA41EE31_9BURK</name>
<feature type="transmembrane region" description="Helical" evidence="1">
    <location>
        <begin position="21"/>
        <end position="41"/>
    </location>
</feature>
<protein>
    <submittedName>
        <fullName evidence="2">Uncharacterized protein</fullName>
    </submittedName>
</protein>
<keyword evidence="1" id="KW-0472">Membrane</keyword>
<accession>A0AA41EE31</accession>
<evidence type="ECO:0000256" key="1">
    <source>
        <dbReference type="SAM" id="Phobius"/>
    </source>
</evidence>
<sequence length="523" mass="58253">MDDSTVSGRLPHAWPYRAADRALRALFVATVAAAGLLFWLAPHPPMVDLPQHAAQVATLHDMLRGQSPWAPLLRINLFTPYLLGYGAAAALSFVMPVTAAFKVMLTLSFYGFVAAYVALRRRLGTDPRLDWLCVPGFFGFAYEFGLYSYLVATPVAMVFLALALDYAEQPTFRRGAVLALVNLALFFSHGLIFVFANAIGGLFLLVRRPRTFSRALLAAWPYAVLALVTVLYALVHRDVDLAPMYPFTVIWTINPLARILSAMFYPWGITSDNGLLLAFLLIVAAPFLMASKANRHVTAYVPALVVTIVWFGVPLFAINTFFLFPRFAMFLLPFYALMFRAPEPAESGRAGTPWLALMTQLILAGICAGFVAQQGVRVVRFADESADFDVVANAIEPAQRGLGIIVDRASVAADNPFVYENFPVWYQAEHGGFVDFNAARFPPQIVRFRLDQLPGVGPSDVSPLPLYRHFNWQRHQGRLYRYFFVRAETPLPDAFFANPDCRVVRVKTAGEWSVYEKQACRSD</sequence>
<keyword evidence="1" id="KW-1133">Transmembrane helix</keyword>
<feature type="transmembrane region" description="Helical" evidence="1">
    <location>
        <begin position="297"/>
        <end position="317"/>
    </location>
</feature>
<comment type="caution">
    <text evidence="2">The sequence shown here is derived from an EMBL/GenBank/DDBJ whole genome shotgun (WGS) entry which is preliminary data.</text>
</comment>
<evidence type="ECO:0000313" key="2">
    <source>
        <dbReference type="EMBL" id="MBR8133413.1"/>
    </source>
</evidence>
<dbReference type="Proteomes" id="UP000682266">
    <property type="component" value="Unassembled WGS sequence"/>
</dbReference>
<feature type="transmembrane region" description="Helical" evidence="1">
    <location>
        <begin position="101"/>
        <end position="119"/>
    </location>
</feature>
<evidence type="ECO:0000313" key="3">
    <source>
        <dbReference type="Proteomes" id="UP000682266"/>
    </source>
</evidence>
<reference evidence="2" key="1">
    <citation type="submission" date="2021-04" db="EMBL/GenBank/DDBJ databases">
        <title>A collection of bacterial strains from the Burkholderia cepacia Research Laboratory and Repository.</title>
        <authorList>
            <person name="Lipuma J."/>
            <person name="Spilker T."/>
        </authorList>
    </citation>
    <scope>NUCLEOTIDE SEQUENCE</scope>
    <source>
        <strain evidence="2">AU36012</strain>
    </source>
</reference>
<keyword evidence="1" id="KW-0812">Transmembrane</keyword>
<organism evidence="2 3">
    <name type="scientific">Burkholderia ambifaria</name>
    <dbReference type="NCBI Taxonomy" id="152480"/>
    <lineage>
        <taxon>Bacteria</taxon>
        <taxon>Pseudomonadati</taxon>
        <taxon>Pseudomonadota</taxon>
        <taxon>Betaproteobacteria</taxon>
        <taxon>Burkholderiales</taxon>
        <taxon>Burkholderiaceae</taxon>
        <taxon>Burkholderia</taxon>
        <taxon>Burkholderia cepacia complex</taxon>
    </lineage>
</organism>
<dbReference type="EMBL" id="JAGSVG010000041">
    <property type="protein sequence ID" value="MBR8133413.1"/>
    <property type="molecule type" value="Genomic_DNA"/>
</dbReference>
<feature type="transmembrane region" description="Helical" evidence="1">
    <location>
        <begin position="176"/>
        <end position="205"/>
    </location>
</feature>
<dbReference type="AlphaFoldDB" id="A0AA41EE31"/>
<feature type="transmembrane region" description="Helical" evidence="1">
    <location>
        <begin position="146"/>
        <end position="164"/>
    </location>
</feature>
<feature type="transmembrane region" description="Helical" evidence="1">
    <location>
        <begin position="247"/>
        <end position="267"/>
    </location>
</feature>
<dbReference type="RefSeq" id="WP_105785945.1">
    <property type="nucleotide sequence ID" value="NZ_CADERF010000007.1"/>
</dbReference>